<dbReference type="EMBL" id="JYDR01000130">
    <property type="protein sequence ID" value="KRY67694.1"/>
    <property type="molecule type" value="Genomic_DNA"/>
</dbReference>
<accession>A0A0V1INU9</accession>
<proteinExistence type="predicted"/>
<sequence>MKVPAASWLERLAESDFKVHPLMLALSVCFNLTNWKSTEISFFSVNTGRFFW</sequence>
<dbReference type="EMBL" id="JYDV01000221">
    <property type="protein sequence ID" value="KRZ24409.1"/>
    <property type="molecule type" value="Genomic_DNA"/>
</dbReference>
<reference evidence="3 4" key="1">
    <citation type="submission" date="2015-01" db="EMBL/GenBank/DDBJ databases">
        <title>Evolution of Trichinella species and genotypes.</title>
        <authorList>
            <person name="Korhonen P.K."/>
            <person name="Edoardo P."/>
            <person name="Giuseppe L.R."/>
            <person name="Gasser R.B."/>
        </authorList>
    </citation>
    <scope>NUCLEOTIDE SEQUENCE [LARGE SCALE GENOMIC DNA]</scope>
    <source>
        <strain evidence="1">ISS13</strain>
        <strain evidence="2">ISS176</strain>
    </source>
</reference>
<organism evidence="2 4">
    <name type="scientific">Trichinella pseudospiralis</name>
    <name type="common">Parasitic roundworm</name>
    <dbReference type="NCBI Taxonomy" id="6337"/>
    <lineage>
        <taxon>Eukaryota</taxon>
        <taxon>Metazoa</taxon>
        <taxon>Ecdysozoa</taxon>
        <taxon>Nematoda</taxon>
        <taxon>Enoplea</taxon>
        <taxon>Dorylaimia</taxon>
        <taxon>Trichinellida</taxon>
        <taxon>Trichinellidae</taxon>
        <taxon>Trichinella</taxon>
    </lineage>
</organism>
<dbReference type="Proteomes" id="UP000054826">
    <property type="component" value="Unassembled WGS sequence"/>
</dbReference>
<evidence type="ECO:0000313" key="2">
    <source>
        <dbReference type="EMBL" id="KRZ24409.1"/>
    </source>
</evidence>
<name>A0A0V1INU9_TRIPS</name>
<evidence type="ECO:0000313" key="1">
    <source>
        <dbReference type="EMBL" id="KRY67694.1"/>
    </source>
</evidence>
<gene>
    <name evidence="1" type="ORF">T4A_14162</name>
    <name evidence="2" type="ORF">T4C_4853</name>
</gene>
<comment type="caution">
    <text evidence="2">The sequence shown here is derived from an EMBL/GenBank/DDBJ whole genome shotgun (WGS) entry which is preliminary data.</text>
</comment>
<evidence type="ECO:0000313" key="4">
    <source>
        <dbReference type="Proteomes" id="UP000054826"/>
    </source>
</evidence>
<dbReference type="AlphaFoldDB" id="A0A0V1INU9"/>
<dbReference type="Proteomes" id="UP000054632">
    <property type="component" value="Unassembled WGS sequence"/>
</dbReference>
<protein>
    <submittedName>
        <fullName evidence="2">Uncharacterized protein</fullName>
    </submittedName>
</protein>
<evidence type="ECO:0000313" key="3">
    <source>
        <dbReference type="Proteomes" id="UP000054632"/>
    </source>
</evidence>